<sequence length="666" mass="74308">MGKSLADPDPDQENRKRKAIAQGQKACNMCRLRKVKCSFELPCQTCTERQHPELCTYDPPLKRLHLEPSAFSAVITPSSEPWVPSREDWEQMSSKVDRLENTLQLLRSELARKTRATASRSSPSTSDEGVESGADLSRDVHAKHPLTGDAVYLGANSVPAMAMALARSDDADTIQDLLDKSILPIFALENENATYPFVDLWGLPHGSVERIERLCALIPADTDCFQYLRQYRDTAHVLFPGIINIQQFEADVTHFLTARTAMSLDPQRPPLTEQNVYGKNVHWLGLLFACLASGCQCSNMPRKERQLTSQVYVCCAYECLRIINYLSCAQPVDIQNLLVLGNVISNSMNAGVAWVLLGLTTRLAQGLGLHHAPPPGTPLTEVAACHDVWSRIIWQDSLLSISYDRATPTTTINRWVELQDSGPEGFSYTKCMLHLSTVALELMGSQVAATSARLESVRIEERRQDILAIEKRACDHLRDKSACLSIKDHLEHWNWHMHRSYIISVLYRPSLAKRLRLHKSNARLRTAFVDALTGTVEAFLGLCGVTDFARLSWAAMHRSLSSALLLGILKEPSRNEHVRSMLERLIFIVLDMESSDASERPTPMSRAAAALRRLTGQGDPERPNESGSYQTTPSDSQSPLRQVDAILWGLSGQATSRFGDWQAQLL</sequence>
<dbReference type="PANTHER" id="PTHR43374">
    <property type="entry name" value="FLAVIN PRENYLTRANSFERASE"/>
    <property type="match status" value="1"/>
</dbReference>
<feature type="compositionally biased region" description="Low complexity" evidence="3">
    <location>
        <begin position="116"/>
        <end position="126"/>
    </location>
</feature>
<dbReference type="AlphaFoldDB" id="A0A179FBM1"/>
<dbReference type="InterPro" id="IPR001138">
    <property type="entry name" value="Zn2Cys6_DnaBD"/>
</dbReference>
<dbReference type="OrthoDB" id="1747771at2759"/>
<dbReference type="SUPFAM" id="SSF57701">
    <property type="entry name" value="Zn2/Cys6 DNA-binding domain"/>
    <property type="match status" value="1"/>
</dbReference>
<dbReference type="Proteomes" id="UP000078397">
    <property type="component" value="Unassembled WGS sequence"/>
</dbReference>
<dbReference type="GO" id="GO:0000981">
    <property type="term" value="F:DNA-binding transcription factor activity, RNA polymerase II-specific"/>
    <property type="evidence" value="ECO:0007669"/>
    <property type="project" value="InterPro"/>
</dbReference>
<dbReference type="PROSITE" id="PS50048">
    <property type="entry name" value="ZN2_CY6_FUNGAL_2"/>
    <property type="match status" value="1"/>
</dbReference>
<dbReference type="InterPro" id="IPR036864">
    <property type="entry name" value="Zn2-C6_fun-type_DNA-bd_sf"/>
</dbReference>
<dbReference type="EMBL" id="LSBJ02000007">
    <property type="protein sequence ID" value="OAQ62473.1"/>
    <property type="molecule type" value="Genomic_DNA"/>
</dbReference>
<dbReference type="STRING" id="1380566.A0A179FBM1"/>
<feature type="compositionally biased region" description="Polar residues" evidence="3">
    <location>
        <begin position="625"/>
        <end position="639"/>
    </location>
</feature>
<dbReference type="CDD" id="cd00067">
    <property type="entry name" value="GAL4"/>
    <property type="match status" value="1"/>
</dbReference>
<reference evidence="5 6" key="1">
    <citation type="journal article" date="2016" name="PLoS Pathog.">
        <title>Biosynthesis of antibiotic leucinostatins in bio-control fungus Purpureocillium lilacinum and their inhibition on phytophthora revealed by genome mining.</title>
        <authorList>
            <person name="Wang G."/>
            <person name="Liu Z."/>
            <person name="Lin R."/>
            <person name="Li E."/>
            <person name="Mao Z."/>
            <person name="Ling J."/>
            <person name="Yang Y."/>
            <person name="Yin W.B."/>
            <person name="Xie B."/>
        </authorList>
    </citation>
    <scope>NUCLEOTIDE SEQUENCE [LARGE SCALE GENOMIC DNA]</scope>
    <source>
        <strain evidence="5">170</strain>
    </source>
</reference>
<dbReference type="CDD" id="cd12148">
    <property type="entry name" value="fungal_TF_MHR"/>
    <property type="match status" value="1"/>
</dbReference>
<gene>
    <name evidence="5" type="ORF">VFPPC_06904</name>
</gene>
<dbReference type="PANTHER" id="PTHR43374:SF1">
    <property type="entry name" value="FLAVIN PRENYLTRANSFERASE PAD1, MITOCHONDRIAL"/>
    <property type="match status" value="1"/>
</dbReference>
<keyword evidence="1" id="KW-0479">Metal-binding</keyword>
<accession>A0A179FBM1</accession>
<dbReference type="GO" id="GO:0016831">
    <property type="term" value="F:carboxy-lyase activity"/>
    <property type="evidence" value="ECO:0007669"/>
    <property type="project" value="TreeGrafter"/>
</dbReference>
<evidence type="ECO:0000259" key="4">
    <source>
        <dbReference type="PROSITE" id="PS50048"/>
    </source>
</evidence>
<keyword evidence="2" id="KW-0539">Nucleus</keyword>
<feature type="region of interest" description="Disordered" evidence="3">
    <location>
        <begin position="112"/>
        <end position="135"/>
    </location>
</feature>
<feature type="domain" description="Zn(2)-C6 fungal-type" evidence="4">
    <location>
        <begin position="26"/>
        <end position="57"/>
    </location>
</feature>
<dbReference type="Pfam" id="PF00172">
    <property type="entry name" value="Zn_clus"/>
    <property type="match status" value="1"/>
</dbReference>
<evidence type="ECO:0000256" key="3">
    <source>
        <dbReference type="SAM" id="MobiDB-lite"/>
    </source>
</evidence>
<evidence type="ECO:0000256" key="2">
    <source>
        <dbReference type="ARBA" id="ARBA00023242"/>
    </source>
</evidence>
<dbReference type="PROSITE" id="PS00463">
    <property type="entry name" value="ZN2_CY6_FUNGAL_1"/>
    <property type="match status" value="1"/>
</dbReference>
<feature type="region of interest" description="Disordered" evidence="3">
    <location>
        <begin position="614"/>
        <end position="639"/>
    </location>
</feature>
<dbReference type="GO" id="GO:0008270">
    <property type="term" value="F:zinc ion binding"/>
    <property type="evidence" value="ECO:0007669"/>
    <property type="project" value="InterPro"/>
</dbReference>
<name>A0A179FBM1_METCM</name>
<dbReference type="SMART" id="SM00066">
    <property type="entry name" value="GAL4"/>
    <property type="match status" value="1"/>
</dbReference>
<dbReference type="GeneID" id="28849851"/>
<evidence type="ECO:0000256" key="1">
    <source>
        <dbReference type="ARBA" id="ARBA00022723"/>
    </source>
</evidence>
<dbReference type="GO" id="GO:0003677">
    <property type="term" value="F:DNA binding"/>
    <property type="evidence" value="ECO:0007669"/>
    <property type="project" value="InterPro"/>
</dbReference>
<comment type="caution">
    <text evidence="5">The sequence shown here is derived from an EMBL/GenBank/DDBJ whole genome shotgun (WGS) entry which is preliminary data.</text>
</comment>
<dbReference type="RefSeq" id="XP_018140177.1">
    <property type="nucleotide sequence ID" value="XM_018285857.1"/>
</dbReference>
<dbReference type="GO" id="GO:0006351">
    <property type="term" value="P:DNA-templated transcription"/>
    <property type="evidence" value="ECO:0007669"/>
    <property type="project" value="InterPro"/>
</dbReference>
<dbReference type="InterPro" id="IPR007219">
    <property type="entry name" value="XnlR_reg_dom"/>
</dbReference>
<keyword evidence="6" id="KW-1185">Reference proteome</keyword>
<evidence type="ECO:0000313" key="6">
    <source>
        <dbReference type="Proteomes" id="UP000078397"/>
    </source>
</evidence>
<dbReference type="KEGG" id="pchm:VFPPC_06904"/>
<dbReference type="SMART" id="SM00906">
    <property type="entry name" value="Fungal_trans"/>
    <property type="match status" value="1"/>
</dbReference>
<organism evidence="5 6">
    <name type="scientific">Pochonia chlamydosporia 170</name>
    <dbReference type="NCBI Taxonomy" id="1380566"/>
    <lineage>
        <taxon>Eukaryota</taxon>
        <taxon>Fungi</taxon>
        <taxon>Dikarya</taxon>
        <taxon>Ascomycota</taxon>
        <taxon>Pezizomycotina</taxon>
        <taxon>Sordariomycetes</taxon>
        <taxon>Hypocreomycetidae</taxon>
        <taxon>Hypocreales</taxon>
        <taxon>Clavicipitaceae</taxon>
        <taxon>Pochonia</taxon>
    </lineage>
</organism>
<protein>
    <submittedName>
        <fullName evidence="5">C6 transcription factor</fullName>
    </submittedName>
</protein>
<proteinExistence type="predicted"/>
<dbReference type="InterPro" id="IPR004507">
    <property type="entry name" value="UbiX-like"/>
</dbReference>
<evidence type="ECO:0000313" key="5">
    <source>
        <dbReference type="EMBL" id="OAQ62473.1"/>
    </source>
</evidence>
<dbReference type="Gene3D" id="4.10.240.10">
    <property type="entry name" value="Zn(2)-C6 fungal-type DNA-binding domain"/>
    <property type="match status" value="1"/>
</dbReference>